<evidence type="ECO:0000313" key="3">
    <source>
        <dbReference type="Proteomes" id="UP000606193"/>
    </source>
</evidence>
<dbReference type="SUPFAM" id="SSF52540">
    <property type="entry name" value="P-loop containing nucleoside triphosphate hydrolases"/>
    <property type="match status" value="1"/>
</dbReference>
<evidence type="ECO:0000313" key="2">
    <source>
        <dbReference type="EMBL" id="MBC8563680.1"/>
    </source>
</evidence>
<comment type="caution">
    <text evidence="2">The sequence shown here is derived from an EMBL/GenBank/DDBJ whole genome shotgun (WGS) entry which is preliminary data.</text>
</comment>
<dbReference type="Proteomes" id="UP000606193">
    <property type="component" value="Unassembled WGS sequence"/>
</dbReference>
<dbReference type="EMBL" id="JACRSX010000042">
    <property type="protein sequence ID" value="MBC8563680.1"/>
    <property type="molecule type" value="Genomic_DNA"/>
</dbReference>
<organism evidence="2 3">
    <name type="scientific">Jutongia huaianensis</name>
    <dbReference type="NCBI Taxonomy" id="2763668"/>
    <lineage>
        <taxon>Bacteria</taxon>
        <taxon>Bacillati</taxon>
        <taxon>Bacillota</taxon>
        <taxon>Clostridia</taxon>
        <taxon>Lachnospirales</taxon>
        <taxon>Lachnospiraceae</taxon>
        <taxon>Jutongia</taxon>
    </lineage>
</organism>
<dbReference type="Gene3D" id="3.40.50.300">
    <property type="entry name" value="P-loop containing nucleotide triphosphate hydrolases"/>
    <property type="match status" value="1"/>
</dbReference>
<dbReference type="PANTHER" id="PTHR13696">
    <property type="entry name" value="P-LOOP CONTAINING NUCLEOSIDE TRIPHOSPHATE HYDROLASE"/>
    <property type="match status" value="1"/>
</dbReference>
<protein>
    <submittedName>
        <fullName evidence="2">AAA family ATPase</fullName>
    </submittedName>
</protein>
<dbReference type="InterPro" id="IPR050678">
    <property type="entry name" value="DNA_Partitioning_ATPase"/>
</dbReference>
<evidence type="ECO:0000259" key="1">
    <source>
        <dbReference type="Pfam" id="PF13614"/>
    </source>
</evidence>
<name>A0ABR7N4Y8_9FIRM</name>
<reference evidence="2 3" key="1">
    <citation type="submission" date="2020-08" db="EMBL/GenBank/DDBJ databases">
        <title>Genome public.</title>
        <authorList>
            <person name="Liu C."/>
            <person name="Sun Q."/>
        </authorList>
    </citation>
    <scope>NUCLEOTIDE SEQUENCE [LARGE SCALE GENOMIC DNA]</scope>
    <source>
        <strain evidence="2 3">NSJ-37</strain>
    </source>
</reference>
<dbReference type="PANTHER" id="PTHR13696:SF99">
    <property type="entry name" value="COBYRINIC ACID AC-DIAMIDE SYNTHASE"/>
    <property type="match status" value="1"/>
</dbReference>
<accession>A0ABR7N4Y8</accession>
<keyword evidence="3" id="KW-1185">Reference proteome</keyword>
<dbReference type="InterPro" id="IPR027417">
    <property type="entry name" value="P-loop_NTPase"/>
</dbReference>
<dbReference type="InterPro" id="IPR025669">
    <property type="entry name" value="AAA_dom"/>
</dbReference>
<feature type="domain" description="AAA" evidence="1">
    <location>
        <begin position="24"/>
        <end position="74"/>
    </location>
</feature>
<proteinExistence type="predicted"/>
<sequence>MDNCGTKRNEALKIIPAATYFLQMPSLGMITVNSLTASDSVLIPVQAAYLPVKGLEQLIKTICRVKKHLNPEIKFEGILISMLNARTNYAKDIMELIREYYGDAIPIFESKIPFSVKAAETWKI</sequence>
<dbReference type="Pfam" id="PF13614">
    <property type="entry name" value="AAA_31"/>
    <property type="match status" value="1"/>
</dbReference>
<dbReference type="CDD" id="cd02042">
    <property type="entry name" value="ParAB_family"/>
    <property type="match status" value="1"/>
</dbReference>
<gene>
    <name evidence="2" type="ORF">H8704_13850</name>
</gene>